<dbReference type="InParanoid" id="E3LQW9"/>
<proteinExistence type="predicted"/>
<name>E3LQW9_CAERE</name>
<dbReference type="AlphaFoldDB" id="E3LQW9"/>
<dbReference type="EMBL" id="DS268413">
    <property type="protein sequence ID" value="EFP07653.1"/>
    <property type="molecule type" value="Genomic_DNA"/>
</dbReference>
<dbReference type="Proteomes" id="UP000008281">
    <property type="component" value="Unassembled WGS sequence"/>
</dbReference>
<organism evidence="2">
    <name type="scientific">Caenorhabditis remanei</name>
    <name type="common">Caenorhabditis vulgaris</name>
    <dbReference type="NCBI Taxonomy" id="31234"/>
    <lineage>
        <taxon>Eukaryota</taxon>
        <taxon>Metazoa</taxon>
        <taxon>Ecdysozoa</taxon>
        <taxon>Nematoda</taxon>
        <taxon>Chromadorea</taxon>
        <taxon>Rhabditida</taxon>
        <taxon>Rhabditina</taxon>
        <taxon>Rhabditomorpha</taxon>
        <taxon>Rhabditoidea</taxon>
        <taxon>Rhabditidae</taxon>
        <taxon>Peloderinae</taxon>
        <taxon>Caenorhabditis</taxon>
    </lineage>
</organism>
<accession>E3LQW9</accession>
<sequence length="267" mass="31392">MEERRREWSIVEGRKGEWKGMSSSSCCSKNKRKRWRRREKRSRSQFRVFIPMNQLISQLSQLFARIPFDGWVGERRGKKALEETVSFVYFGEPLLTNCDAFCYFFFFCIGASARDHLKFDTTIICNVEENDTYNLTIGWYEVDFFGADNMIDPVHYTPNTGNFSFTLSGIQQGDEAFSEGYKPRAVIHHNCFDNEEKHRLTLTVDRICEMEQSVPTDCYPKEKSFFSDCHYRIINNITNKKGDFNIKPANFTYDDYSPFPDFTSDIH</sequence>
<evidence type="ECO:0000313" key="2">
    <source>
        <dbReference type="Proteomes" id="UP000008281"/>
    </source>
</evidence>
<keyword evidence="2" id="KW-1185">Reference proteome</keyword>
<dbReference type="HOGENOM" id="CLU_1042945_0_0_1"/>
<reference evidence="1" key="1">
    <citation type="submission" date="2007-07" db="EMBL/GenBank/DDBJ databases">
        <title>PCAP assembly of the Caenorhabditis remanei genome.</title>
        <authorList>
            <consortium name="The Caenorhabditis remanei Sequencing Consortium"/>
            <person name="Wilson R.K."/>
        </authorList>
    </citation>
    <scope>NUCLEOTIDE SEQUENCE [LARGE SCALE GENOMIC DNA]</scope>
    <source>
        <strain evidence="1">PB4641</strain>
    </source>
</reference>
<evidence type="ECO:0000313" key="1">
    <source>
        <dbReference type="EMBL" id="EFP07653.1"/>
    </source>
</evidence>
<protein>
    <submittedName>
        <fullName evidence="1">Uncharacterized protein</fullName>
    </submittedName>
</protein>
<gene>
    <name evidence="1" type="ORF">CRE_26505</name>
</gene>